<sequence length="963" mass="107456">MLETRQKMGKLLSAGSARLVRAMELTFNTYGRLIATSPIVVIVVCLVMAAGCGVGLLKFEQEDRPTKLWTPEGSESVRVEEWMEENFVSDTRLNMAIYVADNVLEKNVLLEMLRVHELVTTTTTSAGITWNTTCSTVPIIPSFSYGRRRRDAATVRQKRQTNSDFDFSRILPRDDYCQFQESIQEVCLENGLLDVFGYDRDFLTSLTREQILDEINDAQTSSITGFPLNVTQYLSQVRRDEQGYILGARAASHMWFTRVNRSALESGVGINDAGTGTQVDANTHEWEQTMVRNLLNPAQRPPEVQFYIMSASSFGTVGGENIQSDLQFLSLGFGVVFVFVVLMLGRRNHVEARPLLSLMGLSCVGLAIVVSYGTCSAYGVPYGPVNSILPFLLLGLGIDDMFVILEAWQSLSSEEQQQPLRERIGLALGRAGVAITVTSLTDFLAFAVGCTTVLPALRYFCIYSAIGIVSVYFFQATFFVACLTLDQRRLEDRRHGLFWCWKMSPEWSPSGCSQRDLCNEFFSRFYAKFLLHPAVRVIVILWTSTLFFASTWGLTNLRQEFDPIWFLPQDSYLYGYFEKQRDYFPSSEEPGSVYLSNIDLANELVNIQELSESLRSNEYVAKVDSWVDKYVEYWDDAITANQTLFPDRLTQFLFSPRGAQYRSRNFRFNSTLSCREDAPLVTATRIDFSYKLLSSSREEVQAMDAVRTVVQGTNMSGETRVWGRAFSSWETNKVIKEELFRNLGIALVVVSVATMVLLASVVASSMVVLCVLFTLVDVAALIHWWGLTIDTVTCIDLVLAVGLCVDYAVHVAHTFLTRIGDRAQRAADTLATIGPPVLSGGFSTFLAFAFLANSSSYVFQSFFKIFFGVCVYGLYHGLVFLPVLLSLVGPASHNTITPQHLTPPHTTSSSSSHPLEQKNGKFVEKSLDAEGGGMSTDEKGNLEKGVGMFVVGGEGKVQQLHIT</sequence>
<dbReference type="OrthoDB" id="6510177at2759"/>
<dbReference type="GO" id="GO:0016020">
    <property type="term" value="C:membrane"/>
    <property type="evidence" value="ECO:0007669"/>
    <property type="project" value="UniProtKB-SubCell"/>
</dbReference>
<evidence type="ECO:0000259" key="8">
    <source>
        <dbReference type="PROSITE" id="PS50156"/>
    </source>
</evidence>
<dbReference type="Pfam" id="PF03176">
    <property type="entry name" value="MMPL"/>
    <property type="match status" value="1"/>
</dbReference>
<feature type="transmembrane region" description="Helical" evidence="7">
    <location>
        <begin position="766"/>
        <end position="785"/>
    </location>
</feature>
<proteinExistence type="inferred from homology"/>
<keyword evidence="4 7" id="KW-1133">Transmembrane helix</keyword>
<evidence type="ECO:0000256" key="3">
    <source>
        <dbReference type="ARBA" id="ARBA00022692"/>
    </source>
</evidence>
<evidence type="ECO:0000256" key="6">
    <source>
        <dbReference type="SAM" id="MobiDB-lite"/>
    </source>
</evidence>
<dbReference type="InterPro" id="IPR000731">
    <property type="entry name" value="SSD"/>
</dbReference>
<comment type="subcellular location">
    <subcellularLocation>
        <location evidence="1">Membrane</location>
        <topology evidence="1">Multi-pass membrane protein</topology>
    </subcellularLocation>
</comment>
<dbReference type="InterPro" id="IPR053958">
    <property type="entry name" value="HMGCR/SNAP/NPC1-like_SSD"/>
</dbReference>
<organism evidence="9 10">
    <name type="scientific">Portunus trituberculatus</name>
    <name type="common">Swimming crab</name>
    <name type="synonym">Neptunus trituberculatus</name>
    <dbReference type="NCBI Taxonomy" id="210409"/>
    <lineage>
        <taxon>Eukaryota</taxon>
        <taxon>Metazoa</taxon>
        <taxon>Ecdysozoa</taxon>
        <taxon>Arthropoda</taxon>
        <taxon>Crustacea</taxon>
        <taxon>Multicrustacea</taxon>
        <taxon>Malacostraca</taxon>
        <taxon>Eumalacostraca</taxon>
        <taxon>Eucarida</taxon>
        <taxon>Decapoda</taxon>
        <taxon>Pleocyemata</taxon>
        <taxon>Brachyura</taxon>
        <taxon>Eubrachyura</taxon>
        <taxon>Portunoidea</taxon>
        <taxon>Portunidae</taxon>
        <taxon>Portuninae</taxon>
        <taxon>Portunus</taxon>
    </lineage>
</organism>
<dbReference type="Gene3D" id="1.20.1640.10">
    <property type="entry name" value="Multidrug efflux transporter AcrB transmembrane domain"/>
    <property type="match status" value="2"/>
</dbReference>
<feature type="region of interest" description="Disordered" evidence="6">
    <location>
        <begin position="896"/>
        <end position="916"/>
    </location>
</feature>
<feature type="transmembrane region" description="Helical" evidence="7">
    <location>
        <begin position="428"/>
        <end position="456"/>
    </location>
</feature>
<evidence type="ECO:0000256" key="7">
    <source>
        <dbReference type="SAM" id="Phobius"/>
    </source>
</evidence>
<feature type="transmembrane region" description="Helical" evidence="7">
    <location>
        <begin position="865"/>
        <end position="888"/>
    </location>
</feature>
<feature type="transmembrane region" description="Helical" evidence="7">
    <location>
        <begin position="534"/>
        <end position="554"/>
    </location>
</feature>
<dbReference type="PANTHER" id="PTHR10796">
    <property type="entry name" value="PATCHED-RELATED"/>
    <property type="match status" value="1"/>
</dbReference>
<evidence type="ECO:0000256" key="2">
    <source>
        <dbReference type="ARBA" id="ARBA00005585"/>
    </source>
</evidence>
<comment type="caution">
    <text evidence="9">The sequence shown here is derived from an EMBL/GenBank/DDBJ whole genome shotgun (WGS) entry which is preliminary data.</text>
</comment>
<dbReference type="Pfam" id="PF12349">
    <property type="entry name" value="Sterol-sensing"/>
    <property type="match status" value="1"/>
</dbReference>
<dbReference type="PANTHER" id="PTHR10796:SF130">
    <property type="entry name" value="PATCHED DOMAIN-CONTAINING PROTEIN 3-LIKE PROTEIN"/>
    <property type="match status" value="1"/>
</dbReference>
<name>A0A5B7FUI8_PORTR</name>
<evidence type="ECO:0000256" key="1">
    <source>
        <dbReference type="ARBA" id="ARBA00004141"/>
    </source>
</evidence>
<dbReference type="SUPFAM" id="SSF82866">
    <property type="entry name" value="Multidrug efflux transporter AcrB transmembrane domain"/>
    <property type="match status" value="2"/>
</dbReference>
<evidence type="ECO:0000313" key="10">
    <source>
        <dbReference type="Proteomes" id="UP000324222"/>
    </source>
</evidence>
<accession>A0A5B7FUI8</accession>
<keyword evidence="10" id="KW-1185">Reference proteome</keyword>
<evidence type="ECO:0000256" key="4">
    <source>
        <dbReference type="ARBA" id="ARBA00022989"/>
    </source>
</evidence>
<feature type="domain" description="SSD" evidence="8">
    <location>
        <begin position="325"/>
        <end position="485"/>
    </location>
</feature>
<dbReference type="AlphaFoldDB" id="A0A5B7FUI8"/>
<dbReference type="InterPro" id="IPR004869">
    <property type="entry name" value="MMPL_dom"/>
</dbReference>
<feature type="compositionally biased region" description="Low complexity" evidence="6">
    <location>
        <begin position="900"/>
        <end position="914"/>
    </location>
</feature>
<dbReference type="Proteomes" id="UP000324222">
    <property type="component" value="Unassembled WGS sequence"/>
</dbReference>
<gene>
    <name evidence="9" type="primary">Ptchd3_3</name>
    <name evidence="9" type="ORF">E2C01_042792</name>
</gene>
<dbReference type="PROSITE" id="PS50156">
    <property type="entry name" value="SSD"/>
    <property type="match status" value="1"/>
</dbReference>
<feature type="transmembrane region" description="Helical" evidence="7">
    <location>
        <begin position="33"/>
        <end position="57"/>
    </location>
</feature>
<feature type="transmembrane region" description="Helical" evidence="7">
    <location>
        <begin position="797"/>
        <end position="816"/>
    </location>
</feature>
<feature type="transmembrane region" description="Helical" evidence="7">
    <location>
        <begin position="462"/>
        <end position="485"/>
    </location>
</feature>
<evidence type="ECO:0000313" key="9">
    <source>
        <dbReference type="EMBL" id="MPC49005.1"/>
    </source>
</evidence>
<keyword evidence="5 7" id="KW-0472">Membrane</keyword>
<feature type="transmembrane region" description="Helical" evidence="7">
    <location>
        <begin position="356"/>
        <end position="381"/>
    </location>
</feature>
<feature type="transmembrane region" description="Helical" evidence="7">
    <location>
        <begin position="387"/>
        <end position="408"/>
    </location>
</feature>
<feature type="transmembrane region" description="Helical" evidence="7">
    <location>
        <begin position="837"/>
        <end position="859"/>
    </location>
</feature>
<feature type="transmembrane region" description="Helical" evidence="7">
    <location>
        <begin position="739"/>
        <end position="759"/>
    </location>
</feature>
<reference evidence="9 10" key="1">
    <citation type="submission" date="2019-05" db="EMBL/GenBank/DDBJ databases">
        <title>Another draft genome of Portunus trituberculatus and its Hox gene families provides insights of decapod evolution.</title>
        <authorList>
            <person name="Jeong J.-H."/>
            <person name="Song I."/>
            <person name="Kim S."/>
            <person name="Choi T."/>
            <person name="Kim D."/>
            <person name="Ryu S."/>
            <person name="Kim W."/>
        </authorList>
    </citation>
    <scope>NUCLEOTIDE SEQUENCE [LARGE SCALE GENOMIC DNA]</scope>
    <source>
        <tissue evidence="9">Muscle</tissue>
    </source>
</reference>
<feature type="transmembrane region" description="Helical" evidence="7">
    <location>
        <begin position="326"/>
        <end position="344"/>
    </location>
</feature>
<dbReference type="InterPro" id="IPR051697">
    <property type="entry name" value="Patched_domain-protein"/>
</dbReference>
<protein>
    <submittedName>
        <fullName evidence="9">Patched domain-containing protein 3</fullName>
    </submittedName>
</protein>
<comment type="similarity">
    <text evidence="2">Belongs to the patched family.</text>
</comment>
<evidence type="ECO:0000256" key="5">
    <source>
        <dbReference type="ARBA" id="ARBA00023136"/>
    </source>
</evidence>
<keyword evidence="3 7" id="KW-0812">Transmembrane</keyword>
<dbReference type="EMBL" id="VSRR010008605">
    <property type="protein sequence ID" value="MPC49005.1"/>
    <property type="molecule type" value="Genomic_DNA"/>
</dbReference>